<feature type="region of interest" description="Disordered" evidence="1">
    <location>
        <begin position="83"/>
        <end position="145"/>
    </location>
</feature>
<keyword evidence="2" id="KW-0472">Membrane</keyword>
<feature type="region of interest" description="Disordered" evidence="1">
    <location>
        <begin position="161"/>
        <end position="197"/>
    </location>
</feature>
<evidence type="ECO:0000313" key="3">
    <source>
        <dbReference type="EMBL" id="WZN62595.1"/>
    </source>
</evidence>
<organism evidence="3 4">
    <name type="scientific">Chloropicon roscoffensis</name>
    <dbReference type="NCBI Taxonomy" id="1461544"/>
    <lineage>
        <taxon>Eukaryota</taxon>
        <taxon>Viridiplantae</taxon>
        <taxon>Chlorophyta</taxon>
        <taxon>Chloropicophyceae</taxon>
        <taxon>Chloropicales</taxon>
        <taxon>Chloropicaceae</taxon>
        <taxon>Chloropicon</taxon>
    </lineage>
</organism>
<evidence type="ECO:0000313" key="4">
    <source>
        <dbReference type="Proteomes" id="UP001472866"/>
    </source>
</evidence>
<proteinExistence type="predicted"/>
<dbReference type="Proteomes" id="UP001472866">
    <property type="component" value="Chromosome 06"/>
</dbReference>
<dbReference type="AlphaFoldDB" id="A0AAX4P9C2"/>
<name>A0AAX4P9C2_9CHLO</name>
<keyword evidence="2" id="KW-1133">Transmembrane helix</keyword>
<keyword evidence="4" id="KW-1185">Reference proteome</keyword>
<accession>A0AAX4P9C2</accession>
<keyword evidence="2" id="KW-0812">Transmembrane</keyword>
<protein>
    <recommendedName>
        <fullName evidence="5">Transmembrane protein</fullName>
    </recommendedName>
</protein>
<feature type="transmembrane region" description="Helical" evidence="2">
    <location>
        <begin position="205"/>
        <end position="227"/>
    </location>
</feature>
<reference evidence="3 4" key="1">
    <citation type="submission" date="2024-03" db="EMBL/GenBank/DDBJ databases">
        <title>Complete genome sequence of the green alga Chloropicon roscoffensis RCC1871.</title>
        <authorList>
            <person name="Lemieux C."/>
            <person name="Pombert J.-F."/>
            <person name="Otis C."/>
            <person name="Turmel M."/>
        </authorList>
    </citation>
    <scope>NUCLEOTIDE SEQUENCE [LARGE SCALE GENOMIC DNA]</scope>
    <source>
        <strain evidence="3 4">RCC1871</strain>
    </source>
</reference>
<dbReference type="EMBL" id="CP151506">
    <property type="protein sequence ID" value="WZN62595.1"/>
    <property type="molecule type" value="Genomic_DNA"/>
</dbReference>
<evidence type="ECO:0000256" key="2">
    <source>
        <dbReference type="SAM" id="Phobius"/>
    </source>
</evidence>
<gene>
    <name evidence="3" type="ORF">HKI87_06g41320</name>
</gene>
<evidence type="ECO:0000256" key="1">
    <source>
        <dbReference type="SAM" id="MobiDB-lite"/>
    </source>
</evidence>
<evidence type="ECO:0008006" key="5">
    <source>
        <dbReference type="Google" id="ProtNLM"/>
    </source>
</evidence>
<sequence>MSERLVFVTIKDGPTLPSGRPLRRAVVPLDASTTFEAFQAVVMKKLRVRQVGGFYSKAGARVSAMKDVMMMDDLEVEEIKAEPTAPMTPQRRLHVGGVDVPLPSPVGGSGRRVNSHRRAHSQGNGVSSPGADEDENGKHKSTSRVGTQFNVMLQKVGLKQSPGLPLTADGRDSGSFRRGNSALRKSRKGPGGAVGARKGRGRTNLSLVVGVSMVVCFLTMILLYYSLAGSQGDALPVTGRTL</sequence>